<organism evidence="4 5">
    <name type="scientific">Chungangia koreensis</name>
    <dbReference type="NCBI Taxonomy" id="752657"/>
    <lineage>
        <taxon>Bacteria</taxon>
        <taxon>Bacillati</taxon>
        <taxon>Bacillota</taxon>
        <taxon>Bacilli</taxon>
        <taxon>Lactobacillales</taxon>
        <taxon>Chungangia</taxon>
    </lineage>
</organism>
<sequence length="550" mass="64842">MDIYLHTLWRKVPSGTVQTKELAEVLELSMKQTSRHLKRWEQEGWLTFTSGRGRGNVSKLNWLRNVEEEFEAEVLERIEKEPVEVSSKYLLLDWSPERKQRLMEKFQTKFGYVHRDDEEDKLIIPRRYPFLSVHPLEAADVNSANLVATVYNRLVSVDETGNVTPELAHSYDVDRKRLRLYLKKDVLFHDGSTMTAEDVVWCLERMRKQPQFKDMWSPIEQIHSPFPLVVDIHYPDGNSYILQMIGMLNASIYKETGHRISGTGSFFIDENNEKKTTLIAFKDYFQERPLLDAVEFIQVPKDYDMAYTTASKREPEKTVQVESSSGFGVMIMNPHRNTDIARKEVRDYVHWVLAKHRDEIGEIHSRGIPNDTSCLSWRKGNYPVPVVERPEFSSPLVMMEVSYNETITQWAKSVFEKEGVPFEIRRVRFFDSLYSDIRHNEIDLFVHGEIFEMNEVFSYYVFLKNGYSPLVNILRLDDNLNRKVEAYNQTPFAQWKELHEQLEDALLRESIMIPLYSEKRRIPFSEDLQNIQLKHFGYVDFSKLWVRPEI</sequence>
<name>A0ABV8X628_9LACT</name>
<dbReference type="InterPro" id="IPR025370">
    <property type="entry name" value="SgrR_HTH_N"/>
</dbReference>
<dbReference type="InterPro" id="IPR000914">
    <property type="entry name" value="SBP_5_dom"/>
</dbReference>
<evidence type="ECO:0000256" key="1">
    <source>
        <dbReference type="ARBA" id="ARBA00023125"/>
    </source>
</evidence>
<reference evidence="5" key="1">
    <citation type="journal article" date="2019" name="Int. J. Syst. Evol. Microbiol.">
        <title>The Global Catalogue of Microorganisms (GCM) 10K type strain sequencing project: providing services to taxonomists for standard genome sequencing and annotation.</title>
        <authorList>
            <consortium name="The Broad Institute Genomics Platform"/>
            <consortium name="The Broad Institute Genome Sequencing Center for Infectious Disease"/>
            <person name="Wu L."/>
            <person name="Ma J."/>
        </authorList>
    </citation>
    <scope>NUCLEOTIDE SEQUENCE [LARGE SCALE GENOMIC DNA]</scope>
    <source>
        <strain evidence="5">CCUG 59778</strain>
    </source>
</reference>
<proteinExistence type="predicted"/>
<dbReference type="Proteomes" id="UP001595817">
    <property type="component" value="Unassembled WGS sequence"/>
</dbReference>
<dbReference type="RefSeq" id="WP_378153496.1">
    <property type="nucleotide sequence ID" value="NZ_JBHSEC010000007.1"/>
</dbReference>
<evidence type="ECO:0000259" key="3">
    <source>
        <dbReference type="Pfam" id="PF12793"/>
    </source>
</evidence>
<dbReference type="EMBL" id="JBHSEC010000007">
    <property type="protein sequence ID" value="MFC4410067.1"/>
    <property type="molecule type" value="Genomic_DNA"/>
</dbReference>
<dbReference type="PANTHER" id="PTHR30290:SF72">
    <property type="entry name" value="HTH-TYPE TRANSCRIPTIONAL REGULATOR SGRR"/>
    <property type="match status" value="1"/>
</dbReference>
<evidence type="ECO:0000313" key="4">
    <source>
        <dbReference type="EMBL" id="MFC4410067.1"/>
    </source>
</evidence>
<dbReference type="Gene3D" id="3.40.190.10">
    <property type="entry name" value="Periplasmic binding protein-like II"/>
    <property type="match status" value="1"/>
</dbReference>
<keyword evidence="5" id="KW-1185">Reference proteome</keyword>
<evidence type="ECO:0000313" key="5">
    <source>
        <dbReference type="Proteomes" id="UP001595817"/>
    </source>
</evidence>
<dbReference type="Pfam" id="PF00496">
    <property type="entry name" value="SBP_bac_5"/>
    <property type="match status" value="1"/>
</dbReference>
<dbReference type="SUPFAM" id="SSF53850">
    <property type="entry name" value="Periplasmic binding protein-like II"/>
    <property type="match status" value="1"/>
</dbReference>
<gene>
    <name evidence="4" type="ORF">ACFOZY_06400</name>
</gene>
<protein>
    <submittedName>
        <fullName evidence="4">ABC transporter substrate-binding protein</fullName>
    </submittedName>
</protein>
<feature type="domain" description="Transcriptional regulator SgrR N-terminal HTH" evidence="3">
    <location>
        <begin position="16"/>
        <end position="96"/>
    </location>
</feature>
<evidence type="ECO:0000259" key="2">
    <source>
        <dbReference type="Pfam" id="PF00496"/>
    </source>
</evidence>
<dbReference type="Pfam" id="PF12793">
    <property type="entry name" value="SgrR_N"/>
    <property type="match status" value="1"/>
</dbReference>
<accession>A0ABV8X628</accession>
<dbReference type="InterPro" id="IPR039424">
    <property type="entry name" value="SBP_5"/>
</dbReference>
<dbReference type="PANTHER" id="PTHR30290">
    <property type="entry name" value="PERIPLASMIC BINDING COMPONENT OF ABC TRANSPORTER"/>
    <property type="match status" value="1"/>
</dbReference>
<feature type="domain" description="Solute-binding protein family 5" evidence="2">
    <location>
        <begin position="163"/>
        <end position="305"/>
    </location>
</feature>
<comment type="caution">
    <text evidence="4">The sequence shown here is derived from an EMBL/GenBank/DDBJ whole genome shotgun (WGS) entry which is preliminary data.</text>
</comment>
<keyword evidence="1" id="KW-0238">DNA-binding</keyword>